<dbReference type="InterPro" id="IPR029058">
    <property type="entry name" value="AB_hydrolase_fold"/>
</dbReference>
<name>A0A1I8EC13_WUCBA</name>
<protein>
    <submittedName>
        <fullName evidence="2">Lipase</fullName>
    </submittedName>
</protein>
<feature type="domain" description="Fungal lipase-type" evidence="1">
    <location>
        <begin position="110"/>
        <end position="251"/>
    </location>
</feature>
<dbReference type="SUPFAM" id="SSF53474">
    <property type="entry name" value="alpha/beta-Hydrolases"/>
    <property type="match status" value="1"/>
</dbReference>
<dbReference type="GO" id="GO:0006629">
    <property type="term" value="P:lipid metabolic process"/>
    <property type="evidence" value="ECO:0007669"/>
    <property type="project" value="InterPro"/>
</dbReference>
<evidence type="ECO:0000313" key="2">
    <source>
        <dbReference type="WBParaSite" id="maker-PairedContig_1259-snap-gene-0.14-mRNA-1"/>
    </source>
</evidence>
<dbReference type="AlphaFoldDB" id="A0A1I8EC13"/>
<evidence type="ECO:0000259" key="1">
    <source>
        <dbReference type="Pfam" id="PF01764"/>
    </source>
</evidence>
<dbReference type="CDD" id="cd00519">
    <property type="entry name" value="Lipase_3"/>
    <property type="match status" value="1"/>
</dbReference>
<dbReference type="PANTHER" id="PTHR45908:SF19">
    <property type="entry name" value="FUNGAL LIPASE-LIKE DOMAIN-CONTAINING PROTEIN"/>
    <property type="match status" value="1"/>
</dbReference>
<reference evidence="2" key="1">
    <citation type="submission" date="2016-11" db="UniProtKB">
        <authorList>
            <consortium name="WormBaseParasite"/>
        </authorList>
    </citation>
    <scope>IDENTIFICATION</scope>
    <source>
        <strain evidence="2">pt0022</strain>
    </source>
</reference>
<dbReference type="WBParaSite" id="maker-PairedContig_1259-snap-gene-0.14-mRNA-1">
    <property type="protein sequence ID" value="maker-PairedContig_1259-snap-gene-0.14-mRNA-1"/>
    <property type="gene ID" value="maker-PairedContig_1259-snap-gene-0.14"/>
</dbReference>
<dbReference type="STRING" id="6293.A0A1I8EC13"/>
<dbReference type="Gene3D" id="3.40.50.1820">
    <property type="entry name" value="alpha/beta hydrolase"/>
    <property type="match status" value="1"/>
</dbReference>
<dbReference type="Pfam" id="PF01764">
    <property type="entry name" value="Lipase_3"/>
    <property type="match status" value="1"/>
</dbReference>
<proteinExistence type="predicted"/>
<organism evidence="2">
    <name type="scientific">Wuchereria bancrofti</name>
    <dbReference type="NCBI Taxonomy" id="6293"/>
    <lineage>
        <taxon>Eukaryota</taxon>
        <taxon>Metazoa</taxon>
        <taxon>Ecdysozoa</taxon>
        <taxon>Nematoda</taxon>
        <taxon>Chromadorea</taxon>
        <taxon>Rhabditida</taxon>
        <taxon>Spirurina</taxon>
        <taxon>Spiruromorpha</taxon>
        <taxon>Filarioidea</taxon>
        <taxon>Onchocercidae</taxon>
        <taxon>Wuchereria</taxon>
    </lineage>
</organism>
<dbReference type="InterPro" id="IPR002921">
    <property type="entry name" value="Fungal_lipase-type"/>
</dbReference>
<sequence>MRHLKLYPVAEDSVFRIKENILRNVMRSNLLMIFLLTLLQIQYAITFQEYDPHFARFVFEHAAAAYSRNPLKCLAKYYGTHILRQGSVSCDHLHDECLYYISQSPTHVIVGFGGTHSKLQLAAEVLAAMAEPKAKFIAGGSVQRYFNVAFRSVWKDIWHMLKRTVKANLLTNSTRPIIFTGHSLGGSLASLASAHFAYFYAKGKSNVDIRLITFGEPRTGNRDYAFVHDTLVPASFRIVHRGDLVPHLPNCLINLRTFACSSRFSFGPYHHGLEVWYPENMTGTPPHRLCLGQPLNEDKTCSDGYYRHYTINDHLFYFGEHVSNYGISGCKTSGNIARRNLQ</sequence>
<dbReference type="PANTHER" id="PTHR45908">
    <property type="entry name" value="PROTEIN CBG11750-RELATED"/>
    <property type="match status" value="1"/>
</dbReference>
<accession>A0A1I8EC13</accession>